<evidence type="ECO:0000256" key="2">
    <source>
        <dbReference type="ARBA" id="ARBA00004123"/>
    </source>
</evidence>
<dbReference type="PANTHER" id="PTHR41391:SF1">
    <property type="entry name" value="RESTRICTION OF TELOMERE CAPPING PROTEIN 4"/>
    <property type="match status" value="1"/>
</dbReference>
<feature type="domain" description="Restriction of telomere capping protein 4 C-terminal" evidence="10">
    <location>
        <begin position="248"/>
        <end position="372"/>
    </location>
</feature>
<evidence type="ECO:0000256" key="8">
    <source>
        <dbReference type="SAM" id="Coils"/>
    </source>
</evidence>
<evidence type="ECO:0000256" key="6">
    <source>
        <dbReference type="ARBA" id="ARBA00022490"/>
    </source>
</evidence>
<comment type="subcellular location">
    <subcellularLocation>
        <location evidence="3">Cytoplasm</location>
    </subcellularLocation>
    <subcellularLocation>
        <location evidence="2">Nucleus</location>
    </subcellularLocation>
</comment>
<evidence type="ECO:0000313" key="12">
    <source>
        <dbReference type="Proteomes" id="UP000094236"/>
    </source>
</evidence>
<organism evidence="11 12">
    <name type="scientific">Pachysolen tannophilus NRRL Y-2460</name>
    <dbReference type="NCBI Taxonomy" id="669874"/>
    <lineage>
        <taxon>Eukaryota</taxon>
        <taxon>Fungi</taxon>
        <taxon>Dikarya</taxon>
        <taxon>Ascomycota</taxon>
        <taxon>Saccharomycotina</taxon>
        <taxon>Pichiomycetes</taxon>
        <taxon>Pachysolenaceae</taxon>
        <taxon>Pachysolen</taxon>
    </lineage>
</organism>
<keyword evidence="12" id="KW-1185">Reference proteome</keyword>
<dbReference type="GO" id="GO:0005737">
    <property type="term" value="C:cytoplasm"/>
    <property type="evidence" value="ECO:0007669"/>
    <property type="project" value="UniProtKB-SubCell"/>
</dbReference>
<dbReference type="PANTHER" id="PTHR41391">
    <property type="entry name" value="RESTRICTION OF TELOMERE CAPPING PROTEIN 4"/>
    <property type="match status" value="1"/>
</dbReference>
<dbReference type="InterPro" id="IPR039024">
    <property type="entry name" value="RTC4"/>
</dbReference>
<evidence type="ECO:0000256" key="3">
    <source>
        <dbReference type="ARBA" id="ARBA00004496"/>
    </source>
</evidence>
<dbReference type="Pfam" id="PF14474">
    <property type="entry name" value="RTC4"/>
    <property type="match status" value="1"/>
</dbReference>
<dbReference type="Proteomes" id="UP000094236">
    <property type="component" value="Unassembled WGS sequence"/>
</dbReference>
<evidence type="ECO:0000259" key="10">
    <source>
        <dbReference type="SMART" id="SM01312"/>
    </source>
</evidence>
<evidence type="ECO:0000256" key="5">
    <source>
        <dbReference type="ARBA" id="ARBA00015162"/>
    </source>
</evidence>
<gene>
    <name evidence="11" type="ORF">PACTADRAFT_33763</name>
</gene>
<keyword evidence="8" id="KW-0175">Coiled coil</keyword>
<evidence type="ECO:0000256" key="9">
    <source>
        <dbReference type="SAM" id="MobiDB-lite"/>
    </source>
</evidence>
<proteinExistence type="inferred from homology"/>
<dbReference type="EMBL" id="KV454014">
    <property type="protein sequence ID" value="ODV95186.1"/>
    <property type="molecule type" value="Genomic_DNA"/>
</dbReference>
<comment type="function">
    <text evidence="1">May be involved in a process influencing telomere capping.</text>
</comment>
<keyword evidence="6" id="KW-0963">Cytoplasm</keyword>
<evidence type="ECO:0000256" key="4">
    <source>
        <dbReference type="ARBA" id="ARBA00009461"/>
    </source>
</evidence>
<evidence type="ECO:0000256" key="1">
    <source>
        <dbReference type="ARBA" id="ARBA00002738"/>
    </source>
</evidence>
<dbReference type="AlphaFoldDB" id="A0A1E4TTX1"/>
<reference evidence="12" key="1">
    <citation type="submission" date="2016-05" db="EMBL/GenBank/DDBJ databases">
        <title>Comparative genomics of biotechnologically important yeasts.</title>
        <authorList>
            <consortium name="DOE Joint Genome Institute"/>
            <person name="Riley R."/>
            <person name="Haridas S."/>
            <person name="Wolfe K.H."/>
            <person name="Lopes M.R."/>
            <person name="Hittinger C.T."/>
            <person name="Goker M."/>
            <person name="Salamov A."/>
            <person name="Wisecaver J."/>
            <person name="Long T.M."/>
            <person name="Aerts A.L."/>
            <person name="Barry K."/>
            <person name="Choi C."/>
            <person name="Clum A."/>
            <person name="Coughlan A.Y."/>
            <person name="Deshpande S."/>
            <person name="Douglass A.P."/>
            <person name="Hanson S.J."/>
            <person name="Klenk H.-P."/>
            <person name="Labutti K."/>
            <person name="Lapidus A."/>
            <person name="Lindquist E."/>
            <person name="Lipzen A."/>
            <person name="Meier-Kolthoff J.P."/>
            <person name="Ohm R.A."/>
            <person name="Otillar R.P."/>
            <person name="Pangilinan J."/>
            <person name="Peng Y."/>
            <person name="Rokas A."/>
            <person name="Rosa C.A."/>
            <person name="Scheuner C."/>
            <person name="Sibirny A.A."/>
            <person name="Slot J.C."/>
            <person name="Stielow J.B."/>
            <person name="Sun H."/>
            <person name="Kurtzman C.P."/>
            <person name="Blackwell M."/>
            <person name="Grigoriev I.V."/>
            <person name="Jeffries T.W."/>
        </authorList>
    </citation>
    <scope>NUCLEOTIDE SEQUENCE [LARGE SCALE GENOMIC DNA]</scope>
    <source>
        <strain evidence="12">NRRL Y-2460</strain>
    </source>
</reference>
<dbReference type="OrthoDB" id="128308at2759"/>
<feature type="coiled-coil region" evidence="8">
    <location>
        <begin position="106"/>
        <end position="172"/>
    </location>
</feature>
<dbReference type="InterPro" id="IPR028094">
    <property type="entry name" value="RTC4_C"/>
</dbReference>
<feature type="region of interest" description="Disordered" evidence="9">
    <location>
        <begin position="1"/>
        <end position="74"/>
    </location>
</feature>
<name>A0A1E4TTX1_PACTA</name>
<dbReference type="GO" id="GO:0005634">
    <property type="term" value="C:nucleus"/>
    <property type="evidence" value="ECO:0007669"/>
    <property type="project" value="UniProtKB-SubCell"/>
</dbReference>
<evidence type="ECO:0000313" key="11">
    <source>
        <dbReference type="EMBL" id="ODV95186.1"/>
    </source>
</evidence>
<keyword evidence="7" id="KW-0539">Nucleus</keyword>
<evidence type="ECO:0000256" key="7">
    <source>
        <dbReference type="ARBA" id="ARBA00023242"/>
    </source>
</evidence>
<dbReference type="STRING" id="669874.A0A1E4TTX1"/>
<sequence>MSNVYRRRKNGVKDSRGNFLYYNGSGSGSGSGSKSRSGLVPSNSIAASASAGGKRKRQDEALSDNEQNKKIVLDGDKLEEGKFIGSNSFIPLSDSEDEDLMKGRRNKNEDTENDNFIKELEKLAELNKETLQKSGNVKDVKDQNLERKNNDLEMKKRLIEEENKKFEEFEKLDKEEAKARGLLNLEKTNMEFEILEENEKLMDRIYDDSKLIKQTELKYKGKNFHPLPYTKKQLLNKIKPYYDLIPKILSGDEKSYFYGLAKKVQSKSDNETMSQDEFLALPMRQFSTGYIGKVRSSMISSKLKLKYHDLFQLKFKKNQVIQFWNLDNFVSFVLVPELLSRFIKDEFKFQDLDDSYDLMEWTSDYGTYIMDKIDIKDQEYISDNEDDEDMKATKKKLCIVDDQILKMMEKNKNDDFTGNLLGMNDLLADSEDDL</sequence>
<feature type="compositionally biased region" description="Basic residues" evidence="9">
    <location>
        <begin position="1"/>
        <end position="10"/>
    </location>
</feature>
<protein>
    <recommendedName>
        <fullName evidence="5">Restriction of telomere capping protein 4</fullName>
    </recommendedName>
</protein>
<feature type="compositionally biased region" description="Low complexity" evidence="9">
    <location>
        <begin position="32"/>
        <end position="51"/>
    </location>
</feature>
<comment type="similarity">
    <text evidence="4">Belongs to the RTC4 family.</text>
</comment>
<accession>A0A1E4TTX1</accession>
<dbReference type="SMART" id="SM01312">
    <property type="entry name" value="RTC4"/>
    <property type="match status" value="1"/>
</dbReference>